<dbReference type="InterPro" id="IPR029058">
    <property type="entry name" value="AB_hydrolase_fold"/>
</dbReference>
<evidence type="ECO:0000313" key="2">
    <source>
        <dbReference type="Proteomes" id="UP001275084"/>
    </source>
</evidence>
<evidence type="ECO:0008006" key="3">
    <source>
        <dbReference type="Google" id="ProtNLM"/>
    </source>
</evidence>
<proteinExistence type="predicted"/>
<accession>A0AAJ0HQJ8</accession>
<reference evidence="1" key="2">
    <citation type="submission" date="2023-06" db="EMBL/GenBank/DDBJ databases">
        <authorList>
            <consortium name="Lawrence Berkeley National Laboratory"/>
            <person name="Haridas S."/>
            <person name="Hensen N."/>
            <person name="Bonometti L."/>
            <person name="Westerberg I."/>
            <person name="Brannstrom I.O."/>
            <person name="Guillou S."/>
            <person name="Cros-Aarteil S."/>
            <person name="Calhoun S."/>
            <person name="Kuo A."/>
            <person name="Mondo S."/>
            <person name="Pangilinan J."/>
            <person name="Riley R."/>
            <person name="Labutti K."/>
            <person name="Andreopoulos B."/>
            <person name="Lipzen A."/>
            <person name="Chen C."/>
            <person name="Yanf M."/>
            <person name="Daum C."/>
            <person name="Ng V."/>
            <person name="Clum A."/>
            <person name="Steindorff A."/>
            <person name="Ohm R."/>
            <person name="Martin F."/>
            <person name="Silar P."/>
            <person name="Natvig D."/>
            <person name="Lalanne C."/>
            <person name="Gautier V."/>
            <person name="Ament-Velasquez S.L."/>
            <person name="Kruys A."/>
            <person name="Hutchinson M.I."/>
            <person name="Powell A.J."/>
            <person name="Barry K."/>
            <person name="Miller A.N."/>
            <person name="Grigoriev I.V."/>
            <person name="Debuchy R."/>
            <person name="Gladieux P."/>
            <person name="Thoren M.H."/>
            <person name="Johannesson H."/>
        </authorList>
    </citation>
    <scope>NUCLEOTIDE SEQUENCE</scope>
    <source>
        <strain evidence="1">CBS 955.72</strain>
    </source>
</reference>
<sequence length="75" mass="8038">MAPPIQLPFPSPLIIPPLSPPHQQTFILLHGRGSSAAKFGPTLLSSTFTHNNSTAALRSTFPHAKFIFPTAPPQP</sequence>
<comment type="caution">
    <text evidence="1">The sequence shown here is derived from an EMBL/GenBank/DDBJ whole genome shotgun (WGS) entry which is preliminary data.</text>
</comment>
<gene>
    <name evidence="1" type="ORF">B0T25DRAFT_97573</name>
</gene>
<dbReference type="Gene3D" id="3.40.50.1820">
    <property type="entry name" value="alpha/beta hydrolase"/>
    <property type="match status" value="1"/>
</dbReference>
<reference evidence="1" key="1">
    <citation type="journal article" date="2023" name="Mol. Phylogenet. Evol.">
        <title>Genome-scale phylogeny and comparative genomics of the fungal order Sordariales.</title>
        <authorList>
            <person name="Hensen N."/>
            <person name="Bonometti L."/>
            <person name="Westerberg I."/>
            <person name="Brannstrom I.O."/>
            <person name="Guillou S."/>
            <person name="Cros-Aarteil S."/>
            <person name="Calhoun S."/>
            <person name="Haridas S."/>
            <person name="Kuo A."/>
            <person name="Mondo S."/>
            <person name="Pangilinan J."/>
            <person name="Riley R."/>
            <person name="LaButti K."/>
            <person name="Andreopoulos B."/>
            <person name="Lipzen A."/>
            <person name="Chen C."/>
            <person name="Yan M."/>
            <person name="Daum C."/>
            <person name="Ng V."/>
            <person name="Clum A."/>
            <person name="Steindorff A."/>
            <person name="Ohm R.A."/>
            <person name="Martin F."/>
            <person name="Silar P."/>
            <person name="Natvig D.O."/>
            <person name="Lalanne C."/>
            <person name="Gautier V."/>
            <person name="Ament-Velasquez S.L."/>
            <person name="Kruys A."/>
            <person name="Hutchinson M.I."/>
            <person name="Powell A.J."/>
            <person name="Barry K."/>
            <person name="Miller A.N."/>
            <person name="Grigoriev I.V."/>
            <person name="Debuchy R."/>
            <person name="Gladieux P."/>
            <person name="Hiltunen Thoren M."/>
            <person name="Johannesson H."/>
        </authorList>
    </citation>
    <scope>NUCLEOTIDE SEQUENCE</scope>
    <source>
        <strain evidence="1">CBS 955.72</strain>
    </source>
</reference>
<dbReference type="Proteomes" id="UP001275084">
    <property type="component" value="Unassembled WGS sequence"/>
</dbReference>
<evidence type="ECO:0000313" key="1">
    <source>
        <dbReference type="EMBL" id="KAK3359417.1"/>
    </source>
</evidence>
<dbReference type="EMBL" id="JAUIQD010000002">
    <property type="protein sequence ID" value="KAK3359417.1"/>
    <property type="molecule type" value="Genomic_DNA"/>
</dbReference>
<keyword evidence="2" id="KW-1185">Reference proteome</keyword>
<protein>
    <recommendedName>
        <fullName evidence="3">Phospholipase/carboxylesterase/thioesterase domain-containing protein</fullName>
    </recommendedName>
</protein>
<dbReference type="AlphaFoldDB" id="A0AAJ0HQJ8"/>
<organism evidence="1 2">
    <name type="scientific">Lasiosphaeria hispida</name>
    <dbReference type="NCBI Taxonomy" id="260671"/>
    <lineage>
        <taxon>Eukaryota</taxon>
        <taxon>Fungi</taxon>
        <taxon>Dikarya</taxon>
        <taxon>Ascomycota</taxon>
        <taxon>Pezizomycotina</taxon>
        <taxon>Sordariomycetes</taxon>
        <taxon>Sordariomycetidae</taxon>
        <taxon>Sordariales</taxon>
        <taxon>Lasiosphaeriaceae</taxon>
        <taxon>Lasiosphaeria</taxon>
    </lineage>
</organism>
<name>A0AAJ0HQJ8_9PEZI</name>